<dbReference type="EMBL" id="QKWW01000055">
    <property type="protein sequence ID" value="PZT54072.1"/>
    <property type="molecule type" value="Genomic_DNA"/>
</dbReference>
<dbReference type="AlphaFoldDB" id="A0A2W6NDR4"/>
<dbReference type="Gene3D" id="3.40.50.300">
    <property type="entry name" value="P-loop containing nucleotide triphosphate hydrolases"/>
    <property type="match status" value="1"/>
</dbReference>
<evidence type="ECO:0000313" key="2">
    <source>
        <dbReference type="Proteomes" id="UP000249204"/>
    </source>
</evidence>
<name>A0A2W6NDR4_9BACL</name>
<dbReference type="Proteomes" id="UP000249204">
    <property type="component" value="Unassembled WGS sequence"/>
</dbReference>
<organism evidence="1 2">
    <name type="scientific">Paenibacillus silvae</name>
    <dbReference type="NCBI Taxonomy" id="1325358"/>
    <lineage>
        <taxon>Bacteria</taxon>
        <taxon>Bacillati</taxon>
        <taxon>Bacillota</taxon>
        <taxon>Bacilli</taxon>
        <taxon>Bacillales</taxon>
        <taxon>Paenibacillaceae</taxon>
        <taxon>Paenibacillus</taxon>
    </lineage>
</organism>
<proteinExistence type="predicted"/>
<dbReference type="SUPFAM" id="SSF52540">
    <property type="entry name" value="P-loop containing nucleoside triphosphate hydrolases"/>
    <property type="match status" value="1"/>
</dbReference>
<dbReference type="InterPro" id="IPR027417">
    <property type="entry name" value="P-loop_NTPase"/>
</dbReference>
<evidence type="ECO:0000313" key="1">
    <source>
        <dbReference type="EMBL" id="PZT54072.1"/>
    </source>
</evidence>
<gene>
    <name evidence="1" type="ORF">DN757_18745</name>
</gene>
<reference evidence="1 2" key="1">
    <citation type="submission" date="2018-06" db="EMBL/GenBank/DDBJ databases">
        <title>Isolation of heavy metals resistant Paenibacillus silvae NC2 from Gold-Copper mine in ZiJin, China.</title>
        <authorList>
            <person name="Xu J."/>
            <person name="Mazhar H.S."/>
            <person name="Rensing C."/>
        </authorList>
    </citation>
    <scope>NUCLEOTIDE SEQUENCE [LARGE SCALE GENOMIC DNA]</scope>
    <source>
        <strain evidence="1 2">NC2</strain>
    </source>
</reference>
<sequence length="303" mass="33697">MSCCAAIHWLGAHAQSSCNESSGEDEGMSIITFWSPFPATGCSSSTLIGAYALALQYRTRVLLVNTGLAGEGIEASLFKDEKLSSEVLFSFEENGLDAVERLFISGNLSKHNLRDYTKPLLKDRLDLLTGSQNRAERSAGFKEEMLKKLLHTANQCYDLILLDAPHDHVDTPLMLREADCVVAVLNQDMRNLETFFGQIMPDQLREKKVHVLINKYDPQSRATLSNIKRGFKYQGSLSAIPYTTGCLDAMNRRDVARYLQLEIQGDSKHARKGSFAAGLGELARLMMDGAEMRTVLKRLERGA</sequence>
<protein>
    <recommendedName>
        <fullName evidence="3">AAA domain-containing protein</fullName>
    </recommendedName>
</protein>
<accession>A0A2W6NDR4</accession>
<comment type="caution">
    <text evidence="1">The sequence shown here is derived from an EMBL/GenBank/DDBJ whole genome shotgun (WGS) entry which is preliminary data.</text>
</comment>
<evidence type="ECO:0008006" key="3">
    <source>
        <dbReference type="Google" id="ProtNLM"/>
    </source>
</evidence>